<dbReference type="GO" id="GO:0071456">
    <property type="term" value="P:cellular response to hypoxia"/>
    <property type="evidence" value="ECO:0007669"/>
    <property type="project" value="TreeGrafter"/>
</dbReference>
<sequence>MHDNDIILQGLAEQGWIMLDSHLPQPLVSQLHEAAVDAWARGEFRPAQVGATSQPVHRPSIRGDTILWLDESKAAPPCRTFLQWAHALQQYLNRNLFLGLKRAEFHFARYDAGFGYQKHFDQHRGQAFRQISLTLYLNPSWDASGGGDLVLYDPQDAAHEIQRIQPHFGRMVLFRSALIPHAVLPCTRPRWSLTGWMRNDA</sequence>
<protein>
    <submittedName>
        <fullName evidence="8">2OG-Fe(II) oxygenase</fullName>
    </submittedName>
</protein>
<reference evidence="8 9" key="1">
    <citation type="submission" date="2020-07" db="EMBL/GenBank/DDBJ databases">
        <title>Taxonomic revisions and descriptions of new bacterial species based on genomic comparisons in the high-G+C-content subgroup of the family Alcaligenaceae.</title>
        <authorList>
            <person name="Szabo A."/>
            <person name="Felfoldi T."/>
        </authorList>
    </citation>
    <scope>NUCLEOTIDE SEQUENCE [LARGE SCALE GENOMIC DNA]</scope>
    <source>
        <strain evidence="8 9">DSM 25264</strain>
    </source>
</reference>
<dbReference type="Gene3D" id="2.60.120.620">
    <property type="entry name" value="q2cbj1_9rhob like domain"/>
    <property type="match status" value="1"/>
</dbReference>
<name>A0A853FGF8_9BURK</name>
<evidence type="ECO:0000313" key="9">
    <source>
        <dbReference type="Proteomes" id="UP000580517"/>
    </source>
</evidence>
<evidence type="ECO:0000256" key="2">
    <source>
        <dbReference type="ARBA" id="ARBA00022723"/>
    </source>
</evidence>
<accession>A0A853FGF8</accession>
<dbReference type="InterPro" id="IPR044862">
    <property type="entry name" value="Pro_4_hyd_alph_FE2OG_OXY"/>
</dbReference>
<comment type="cofactor">
    <cofactor evidence="1">
        <name>L-ascorbate</name>
        <dbReference type="ChEBI" id="CHEBI:38290"/>
    </cofactor>
</comment>
<dbReference type="GO" id="GO:0031543">
    <property type="term" value="F:peptidyl-proline dioxygenase activity"/>
    <property type="evidence" value="ECO:0007669"/>
    <property type="project" value="TreeGrafter"/>
</dbReference>
<keyword evidence="6" id="KW-0408">Iron</keyword>
<dbReference type="PROSITE" id="PS51471">
    <property type="entry name" value="FE2OG_OXY"/>
    <property type="match status" value="1"/>
</dbReference>
<dbReference type="PANTHER" id="PTHR12907">
    <property type="entry name" value="EGL NINE HOMOLOG-RELATED"/>
    <property type="match status" value="1"/>
</dbReference>
<evidence type="ECO:0000313" key="8">
    <source>
        <dbReference type="EMBL" id="NYT38967.1"/>
    </source>
</evidence>
<keyword evidence="4" id="KW-0223">Dioxygenase</keyword>
<dbReference type="GO" id="GO:0031418">
    <property type="term" value="F:L-ascorbic acid binding"/>
    <property type="evidence" value="ECO:0007669"/>
    <property type="project" value="UniProtKB-KW"/>
</dbReference>
<dbReference type="RefSeq" id="WP_129971552.1">
    <property type="nucleotide sequence ID" value="NZ_JACCEW010000009.1"/>
</dbReference>
<dbReference type="OrthoDB" id="9783171at2"/>
<dbReference type="EMBL" id="JACCEW010000009">
    <property type="protein sequence ID" value="NYT38967.1"/>
    <property type="molecule type" value="Genomic_DNA"/>
</dbReference>
<keyword evidence="2" id="KW-0479">Metal-binding</keyword>
<dbReference type="InterPro" id="IPR005123">
    <property type="entry name" value="Oxoglu/Fe-dep_dioxygenase_dom"/>
</dbReference>
<proteinExistence type="predicted"/>
<gene>
    <name evidence="8" type="ORF">H0A68_18995</name>
</gene>
<keyword evidence="9" id="KW-1185">Reference proteome</keyword>
<feature type="domain" description="Fe2OG dioxygenase" evidence="7">
    <location>
        <begin position="101"/>
        <end position="199"/>
    </location>
</feature>
<dbReference type="PANTHER" id="PTHR12907:SF26">
    <property type="entry name" value="HIF PROLYL HYDROXYLASE, ISOFORM C"/>
    <property type="match status" value="1"/>
</dbReference>
<evidence type="ECO:0000256" key="1">
    <source>
        <dbReference type="ARBA" id="ARBA00001961"/>
    </source>
</evidence>
<keyword evidence="5" id="KW-0560">Oxidoreductase</keyword>
<evidence type="ECO:0000256" key="4">
    <source>
        <dbReference type="ARBA" id="ARBA00022964"/>
    </source>
</evidence>
<dbReference type="AlphaFoldDB" id="A0A853FGF8"/>
<dbReference type="InterPro" id="IPR051559">
    <property type="entry name" value="HIF_prolyl_hydroxylases"/>
</dbReference>
<keyword evidence="3" id="KW-0847">Vitamin C</keyword>
<evidence type="ECO:0000259" key="7">
    <source>
        <dbReference type="PROSITE" id="PS51471"/>
    </source>
</evidence>
<dbReference type="InterPro" id="IPR006620">
    <property type="entry name" value="Pro_4_hyd_alph"/>
</dbReference>
<evidence type="ECO:0000256" key="6">
    <source>
        <dbReference type="ARBA" id="ARBA00023004"/>
    </source>
</evidence>
<organism evidence="8 9">
    <name type="scientific">Allopusillimonas soli</name>
    <dbReference type="NCBI Taxonomy" id="659016"/>
    <lineage>
        <taxon>Bacteria</taxon>
        <taxon>Pseudomonadati</taxon>
        <taxon>Pseudomonadota</taxon>
        <taxon>Betaproteobacteria</taxon>
        <taxon>Burkholderiales</taxon>
        <taxon>Alcaligenaceae</taxon>
        <taxon>Allopusillimonas</taxon>
    </lineage>
</organism>
<dbReference type="Pfam" id="PF13640">
    <property type="entry name" value="2OG-FeII_Oxy_3"/>
    <property type="match status" value="1"/>
</dbReference>
<dbReference type="Proteomes" id="UP000580517">
    <property type="component" value="Unassembled WGS sequence"/>
</dbReference>
<evidence type="ECO:0000256" key="5">
    <source>
        <dbReference type="ARBA" id="ARBA00023002"/>
    </source>
</evidence>
<comment type="caution">
    <text evidence="8">The sequence shown here is derived from an EMBL/GenBank/DDBJ whole genome shotgun (WGS) entry which is preliminary data.</text>
</comment>
<evidence type="ECO:0000256" key="3">
    <source>
        <dbReference type="ARBA" id="ARBA00022896"/>
    </source>
</evidence>
<dbReference type="SMART" id="SM00702">
    <property type="entry name" value="P4Hc"/>
    <property type="match status" value="1"/>
</dbReference>
<dbReference type="GO" id="GO:0008198">
    <property type="term" value="F:ferrous iron binding"/>
    <property type="evidence" value="ECO:0007669"/>
    <property type="project" value="TreeGrafter"/>
</dbReference>